<feature type="compositionally biased region" description="Polar residues" evidence="1">
    <location>
        <begin position="141"/>
        <end position="152"/>
    </location>
</feature>
<dbReference type="STRING" id="765440.A0A0C3B6T9"/>
<dbReference type="Pfam" id="PF18759">
    <property type="entry name" value="Plavaka"/>
    <property type="match status" value="1"/>
</dbReference>
<dbReference type="EMBL" id="KN832996">
    <property type="protein sequence ID" value="KIM81958.1"/>
    <property type="molecule type" value="Genomic_DNA"/>
</dbReference>
<dbReference type="Proteomes" id="UP000054166">
    <property type="component" value="Unassembled WGS sequence"/>
</dbReference>
<keyword evidence="3" id="KW-1185">Reference proteome</keyword>
<feature type="region of interest" description="Disordered" evidence="1">
    <location>
        <begin position="124"/>
        <end position="162"/>
    </location>
</feature>
<dbReference type="InterPro" id="IPR041078">
    <property type="entry name" value="Plavaka"/>
</dbReference>
<gene>
    <name evidence="2" type="ORF">PILCRDRAFT_480189</name>
</gene>
<feature type="compositionally biased region" description="Basic residues" evidence="1">
    <location>
        <begin position="778"/>
        <end position="792"/>
    </location>
</feature>
<dbReference type="InParanoid" id="A0A0C3B6T9"/>
<organism evidence="2 3">
    <name type="scientific">Piloderma croceum (strain F 1598)</name>
    <dbReference type="NCBI Taxonomy" id="765440"/>
    <lineage>
        <taxon>Eukaryota</taxon>
        <taxon>Fungi</taxon>
        <taxon>Dikarya</taxon>
        <taxon>Basidiomycota</taxon>
        <taxon>Agaricomycotina</taxon>
        <taxon>Agaricomycetes</taxon>
        <taxon>Agaricomycetidae</taxon>
        <taxon>Atheliales</taxon>
        <taxon>Atheliaceae</taxon>
        <taxon>Piloderma</taxon>
    </lineage>
</organism>
<feature type="region of interest" description="Disordered" evidence="1">
    <location>
        <begin position="84"/>
        <end position="107"/>
    </location>
</feature>
<feature type="compositionally biased region" description="Low complexity" evidence="1">
    <location>
        <begin position="153"/>
        <end position="162"/>
    </location>
</feature>
<evidence type="ECO:0000313" key="2">
    <source>
        <dbReference type="EMBL" id="KIM81958.1"/>
    </source>
</evidence>
<accession>A0A0C3B6T9</accession>
<name>A0A0C3B6T9_PILCF</name>
<reference evidence="2 3" key="1">
    <citation type="submission" date="2014-04" db="EMBL/GenBank/DDBJ databases">
        <authorList>
            <consortium name="DOE Joint Genome Institute"/>
            <person name="Kuo A."/>
            <person name="Tarkka M."/>
            <person name="Buscot F."/>
            <person name="Kohler A."/>
            <person name="Nagy L.G."/>
            <person name="Floudas D."/>
            <person name="Copeland A."/>
            <person name="Barry K.W."/>
            <person name="Cichocki N."/>
            <person name="Veneault-Fourrey C."/>
            <person name="LaButti K."/>
            <person name="Lindquist E.A."/>
            <person name="Lipzen A."/>
            <person name="Lundell T."/>
            <person name="Morin E."/>
            <person name="Murat C."/>
            <person name="Sun H."/>
            <person name="Tunlid A."/>
            <person name="Henrissat B."/>
            <person name="Grigoriev I.V."/>
            <person name="Hibbett D.S."/>
            <person name="Martin F."/>
            <person name="Nordberg H.P."/>
            <person name="Cantor M.N."/>
            <person name="Hua S.X."/>
        </authorList>
    </citation>
    <scope>NUCLEOTIDE SEQUENCE [LARGE SCALE GENOMIC DNA]</scope>
    <source>
        <strain evidence="2 3">F 1598</strain>
    </source>
</reference>
<feature type="region of interest" description="Disordered" evidence="1">
    <location>
        <begin position="773"/>
        <end position="795"/>
    </location>
</feature>
<dbReference type="HOGENOM" id="CLU_002498_0_0_1"/>
<dbReference type="AlphaFoldDB" id="A0A0C3B6T9"/>
<feature type="region of interest" description="Disordered" evidence="1">
    <location>
        <begin position="873"/>
        <end position="901"/>
    </location>
</feature>
<reference evidence="3" key="2">
    <citation type="submission" date="2015-01" db="EMBL/GenBank/DDBJ databases">
        <title>Evolutionary Origins and Diversification of the Mycorrhizal Mutualists.</title>
        <authorList>
            <consortium name="DOE Joint Genome Institute"/>
            <consortium name="Mycorrhizal Genomics Consortium"/>
            <person name="Kohler A."/>
            <person name="Kuo A."/>
            <person name="Nagy L.G."/>
            <person name="Floudas D."/>
            <person name="Copeland A."/>
            <person name="Barry K.W."/>
            <person name="Cichocki N."/>
            <person name="Veneault-Fourrey C."/>
            <person name="LaButti K."/>
            <person name="Lindquist E.A."/>
            <person name="Lipzen A."/>
            <person name="Lundell T."/>
            <person name="Morin E."/>
            <person name="Murat C."/>
            <person name="Riley R."/>
            <person name="Ohm R."/>
            <person name="Sun H."/>
            <person name="Tunlid A."/>
            <person name="Henrissat B."/>
            <person name="Grigoriev I.V."/>
            <person name="Hibbett D.S."/>
            <person name="Martin F."/>
        </authorList>
    </citation>
    <scope>NUCLEOTIDE SEQUENCE [LARGE SCALE GENOMIC DNA]</scope>
    <source>
        <strain evidence="3">F 1598</strain>
    </source>
</reference>
<evidence type="ECO:0000313" key="3">
    <source>
        <dbReference type="Proteomes" id="UP000054166"/>
    </source>
</evidence>
<proteinExistence type="predicted"/>
<dbReference type="OrthoDB" id="2687259at2759"/>
<protein>
    <submittedName>
        <fullName evidence="2">Uncharacterized protein</fullName>
    </submittedName>
</protein>
<evidence type="ECO:0000256" key="1">
    <source>
        <dbReference type="SAM" id="MobiDB-lite"/>
    </source>
</evidence>
<sequence length="1132" mass="130491">MSNQPALECFCGRIFEHLNAYGNHRRSCRRTKKRVSDVLDKAKELFAARKKRKVSQIPSTPTTSTALHLAESSIQAEERIEHVENQELPQDDGTMSLASRRPRRQNVLMPKRYRDLLPQAAPSLQPLQCRSPSPQPPSHTAGASATTNPSADSSSPRSRMSRIIRTPRNIFGLVRQYFAEQLPSVDPEEHITLADISPPATIEPTQLFPGQALPHSRWSPFPNKNSFLLGAWHWNGGLQKSQSEFRNLIDIVGDPSFNPDDVRHTKWNKIFTTLGSGGSDDEDVEGEWLDVDAGWRKKRVEITVPFHQRMQNPGTSQFVCGEIHYRSLVEVIRERISDPHTGAQIHLEPYKLLWKRSDQHREIRLHGEIYTSDAFREAHDMLQNSPPEPDCHLPRVVVALMFWSDATQLTQFGNSQLWPCYMALGNESKYRRCKPSCNLCSHVAYFQKLPDEFAHFATQRIGGKGPKKPFLTHCRRECFHAQVEVLLDDDFIQAWQHGIVIECFDGILRRFYPRIFTYSADYPEKVLLASIKNRGHCPCPRCLIPMDRLQNMGMPRDRQQRITLKRVDDHARRFNIANARKLIYEHNYAVDSKSLANFLNAESWVPTLNAFSNRLQPLGFDFFQMLVIDLLHEFELGVWKALFIHLLRILEAQNPALLHKLDQRYREIATFGRDTIRRFRSNVSELKKMAARDFEDLLQCSIPVFDGLIPEPHNGAIQRLLFLCAHWHGLAKLRMHSDATLDIMDEVTASLGDAFRHFSREICPVYNTKELPREAGARRRRQSKKSTSTKKAKPFDGTPFRKVFNLQTYKYHSLDDYTRTIRQLGTTESFSSAVGELEHRRPKGWLYRTDRRNFVRQMTQIERRQARIRRIKHKLTQKRAQAEDVATAPDAHHHIGSSQKRHEHIPTFLRAHEGDPAILNFLPKLKEHILPRVKALILQESNSPAEDIPVAGAIPLPVPDVPGHMKLFFQLDRIFLHNVLRVNYTTYDVRRKQDTINPNTSHRDIMVLADNDTDTDHPFLYARVIGIFHVNAIYTGGPAVDYCPRKVEVLWVRWFEHDVEAPTGSWTDCRLDRLRFPPMSGENAFGFLDPADIVRGCHIIPAFSTKKRYSDGRGISLCARDASDWQSYYLNR</sequence>